<reference evidence="1" key="1">
    <citation type="submission" date="2021-01" db="EMBL/GenBank/DDBJ databases">
        <authorList>
            <consortium name="Genoscope - CEA"/>
            <person name="William W."/>
        </authorList>
    </citation>
    <scope>NUCLEOTIDE SEQUENCE</scope>
</reference>
<sequence length="65" mass="7466">MGRLCQSIGRTLQTGTSYIKVVWNKWCDEDEEVNCKSQPDDESAFVDEDCESSDDDELLCKFQQP</sequence>
<accession>A0A816Z4M5</accession>
<gene>
    <name evidence="1" type="ORF">DARMORV10_A07P31360.1</name>
</gene>
<dbReference type="AlphaFoldDB" id="A0A816Z4M5"/>
<dbReference type="Proteomes" id="UP001295469">
    <property type="component" value="Chromosome A07"/>
</dbReference>
<organism evidence="1">
    <name type="scientific">Brassica napus</name>
    <name type="common">Rape</name>
    <dbReference type="NCBI Taxonomy" id="3708"/>
    <lineage>
        <taxon>Eukaryota</taxon>
        <taxon>Viridiplantae</taxon>
        <taxon>Streptophyta</taxon>
        <taxon>Embryophyta</taxon>
        <taxon>Tracheophyta</taxon>
        <taxon>Spermatophyta</taxon>
        <taxon>Magnoliopsida</taxon>
        <taxon>eudicotyledons</taxon>
        <taxon>Gunneridae</taxon>
        <taxon>Pentapetalae</taxon>
        <taxon>rosids</taxon>
        <taxon>malvids</taxon>
        <taxon>Brassicales</taxon>
        <taxon>Brassicaceae</taxon>
        <taxon>Brassiceae</taxon>
        <taxon>Brassica</taxon>
    </lineage>
</organism>
<dbReference type="Gene3D" id="6.10.140.350">
    <property type="match status" value="1"/>
</dbReference>
<protein>
    <submittedName>
        <fullName evidence="1">(rape) hypothetical protein</fullName>
    </submittedName>
</protein>
<dbReference type="EMBL" id="HG994361">
    <property type="protein sequence ID" value="CAF2185133.1"/>
    <property type="molecule type" value="Genomic_DNA"/>
</dbReference>
<proteinExistence type="predicted"/>
<evidence type="ECO:0000313" key="1">
    <source>
        <dbReference type="EMBL" id="CAF2185133.1"/>
    </source>
</evidence>
<name>A0A816Z4M5_BRANA</name>